<feature type="transmembrane region" description="Helical" evidence="7">
    <location>
        <begin position="116"/>
        <end position="139"/>
    </location>
</feature>
<feature type="transmembrane region" description="Helical" evidence="7">
    <location>
        <begin position="75"/>
        <end position="95"/>
    </location>
</feature>
<feature type="transmembrane region" description="Helical" evidence="7">
    <location>
        <begin position="454"/>
        <end position="473"/>
    </location>
</feature>
<accession>A0A7I8DBL5</accession>
<dbReference type="PIRSF" id="PIRSF006060">
    <property type="entry name" value="AA_transporter"/>
    <property type="match status" value="1"/>
</dbReference>
<protein>
    <submittedName>
        <fullName evidence="9">Amino acid permease</fullName>
    </submittedName>
</protein>
<dbReference type="PANTHER" id="PTHR43495:SF5">
    <property type="entry name" value="GAMMA-AMINOBUTYRIC ACID PERMEASE"/>
    <property type="match status" value="1"/>
</dbReference>
<keyword evidence="2" id="KW-0813">Transport</keyword>
<dbReference type="EMBL" id="AP023366">
    <property type="protein sequence ID" value="BCJ87568.1"/>
    <property type="molecule type" value="Genomic_DNA"/>
</dbReference>
<feature type="transmembrane region" description="Helical" evidence="7">
    <location>
        <begin position="151"/>
        <end position="172"/>
    </location>
</feature>
<feature type="transmembrane region" description="Helical" evidence="7">
    <location>
        <begin position="359"/>
        <end position="380"/>
    </location>
</feature>
<keyword evidence="3 7" id="KW-0812">Transmembrane</keyword>
<keyword evidence="5 7" id="KW-1133">Transmembrane helix</keyword>
<evidence type="ECO:0000256" key="2">
    <source>
        <dbReference type="ARBA" id="ARBA00022448"/>
    </source>
</evidence>
<organism evidence="9 10">
    <name type="scientific">Effusibacillus dendaii</name>
    <dbReference type="NCBI Taxonomy" id="2743772"/>
    <lineage>
        <taxon>Bacteria</taxon>
        <taxon>Bacillati</taxon>
        <taxon>Bacillota</taxon>
        <taxon>Bacilli</taxon>
        <taxon>Bacillales</taxon>
        <taxon>Alicyclobacillaceae</taxon>
        <taxon>Effusibacillus</taxon>
    </lineage>
</organism>
<feature type="transmembrane region" description="Helical" evidence="7">
    <location>
        <begin position="306"/>
        <end position="338"/>
    </location>
</feature>
<comment type="subcellular location">
    <subcellularLocation>
        <location evidence="1">Membrane</location>
        <topology evidence="1">Multi-pass membrane protein</topology>
    </subcellularLocation>
</comment>
<dbReference type="Pfam" id="PF00324">
    <property type="entry name" value="AA_permease"/>
    <property type="match status" value="1"/>
</dbReference>
<dbReference type="PANTHER" id="PTHR43495">
    <property type="entry name" value="GABA PERMEASE"/>
    <property type="match status" value="1"/>
</dbReference>
<dbReference type="AlphaFoldDB" id="A0A7I8DBL5"/>
<keyword evidence="10" id="KW-1185">Reference proteome</keyword>
<sequence length="482" mass="51733">MPMFDQKSAKRGALGCSAKVPRIQIGQVADQGAGQKPKGNLKASTLAMIGVGGIVGAGYFLGSGLSISVAGPGVLLAYILGAFIMSQVLGAMVSISAAHPVQGSFRVYAEQTMGPYIGYVLGWLFWMSGILGIGSEAVAMGIFSRVWWPHIPLWILSAAYAAIIFLLNAFGVKNFGRIESLMSIIKISALVGFIIAVVLAVTGLLPAPGMVGWRGITAYGGFLPHGWNGVFQSMLWVIFSYSGIGAVAMASSEVERPEKTINQAAVAVVTIILGLYLLATIGLFLLKPWQSYNADVSPFVAALSAIQIPFAGPILNVVILISAFSVMASSVFSVTVMLQSLGSSGYAPSFLTQLDRRGVPIRALLVSATGVALTIVLSYLLPSRVYSYLASVCGFITFFNWTVNLLTLVKWIKEKEPSLPKSVLAWGAPYTSWLVMVLIVVLTVYSLEIRDQRMGFYFALLFYCIVSFSYVLVRKRRKQQAG</sequence>
<dbReference type="GO" id="GO:0006865">
    <property type="term" value="P:amino acid transport"/>
    <property type="evidence" value="ECO:0007669"/>
    <property type="project" value="UniProtKB-KW"/>
</dbReference>
<feature type="domain" description="Amino acid permease/ SLC12A" evidence="8">
    <location>
        <begin position="47"/>
        <end position="477"/>
    </location>
</feature>
<keyword evidence="4" id="KW-0029">Amino-acid transport</keyword>
<evidence type="ECO:0000256" key="7">
    <source>
        <dbReference type="SAM" id="Phobius"/>
    </source>
</evidence>
<dbReference type="Gene3D" id="1.20.1740.10">
    <property type="entry name" value="Amino acid/polyamine transporter I"/>
    <property type="match status" value="1"/>
</dbReference>
<evidence type="ECO:0000313" key="10">
    <source>
        <dbReference type="Proteomes" id="UP000593802"/>
    </source>
</evidence>
<evidence type="ECO:0000256" key="5">
    <source>
        <dbReference type="ARBA" id="ARBA00022989"/>
    </source>
</evidence>
<evidence type="ECO:0000256" key="6">
    <source>
        <dbReference type="ARBA" id="ARBA00023136"/>
    </source>
</evidence>
<dbReference type="KEGG" id="eff:skT53_25530"/>
<feature type="transmembrane region" description="Helical" evidence="7">
    <location>
        <begin position="386"/>
        <end position="411"/>
    </location>
</feature>
<dbReference type="Proteomes" id="UP000593802">
    <property type="component" value="Chromosome"/>
</dbReference>
<evidence type="ECO:0000256" key="3">
    <source>
        <dbReference type="ARBA" id="ARBA00022692"/>
    </source>
</evidence>
<dbReference type="GO" id="GO:0016020">
    <property type="term" value="C:membrane"/>
    <property type="evidence" value="ECO:0007669"/>
    <property type="project" value="UniProtKB-SubCell"/>
</dbReference>
<evidence type="ECO:0000259" key="8">
    <source>
        <dbReference type="Pfam" id="PF00324"/>
    </source>
</evidence>
<feature type="transmembrane region" description="Helical" evidence="7">
    <location>
        <begin position="184"/>
        <end position="205"/>
    </location>
</feature>
<evidence type="ECO:0000313" key="9">
    <source>
        <dbReference type="EMBL" id="BCJ87568.1"/>
    </source>
</evidence>
<proteinExistence type="predicted"/>
<keyword evidence="6 7" id="KW-0472">Membrane</keyword>
<dbReference type="GO" id="GO:0055085">
    <property type="term" value="P:transmembrane transport"/>
    <property type="evidence" value="ECO:0007669"/>
    <property type="project" value="InterPro"/>
</dbReference>
<evidence type="ECO:0000256" key="1">
    <source>
        <dbReference type="ARBA" id="ARBA00004141"/>
    </source>
</evidence>
<evidence type="ECO:0000256" key="4">
    <source>
        <dbReference type="ARBA" id="ARBA00022970"/>
    </source>
</evidence>
<dbReference type="InterPro" id="IPR004841">
    <property type="entry name" value="AA-permease/SLC12A_dom"/>
</dbReference>
<feature type="transmembrane region" description="Helical" evidence="7">
    <location>
        <begin position="423"/>
        <end position="442"/>
    </location>
</feature>
<feature type="transmembrane region" description="Helical" evidence="7">
    <location>
        <begin position="46"/>
        <end position="69"/>
    </location>
</feature>
<gene>
    <name evidence="9" type="ORF">skT53_25530</name>
</gene>
<feature type="transmembrane region" description="Helical" evidence="7">
    <location>
        <begin position="264"/>
        <end position="286"/>
    </location>
</feature>
<reference evidence="9 10" key="1">
    <citation type="submission" date="2020-08" db="EMBL/GenBank/DDBJ databases">
        <title>Complete Genome Sequence of Effusibacillus dendaii Strain skT53, Isolated from Farmland soil.</title>
        <authorList>
            <person name="Konishi T."/>
            <person name="Kawasaki H."/>
        </authorList>
    </citation>
    <scope>NUCLEOTIDE SEQUENCE [LARGE SCALE GENOMIC DNA]</scope>
    <source>
        <strain evidence="10">skT53</strain>
    </source>
</reference>
<name>A0A7I8DBL5_9BACL</name>
<feature type="transmembrane region" description="Helical" evidence="7">
    <location>
        <begin position="233"/>
        <end position="252"/>
    </location>
</feature>